<evidence type="ECO:0000313" key="3">
    <source>
        <dbReference type="Proteomes" id="UP001501455"/>
    </source>
</evidence>
<accession>A0ABP6TZA2</accession>
<feature type="compositionally biased region" description="Polar residues" evidence="1">
    <location>
        <begin position="75"/>
        <end position="85"/>
    </location>
</feature>
<evidence type="ECO:0000313" key="2">
    <source>
        <dbReference type="EMBL" id="GAA3500721.1"/>
    </source>
</evidence>
<proteinExistence type="predicted"/>
<reference evidence="3" key="1">
    <citation type="journal article" date="2019" name="Int. J. Syst. Evol. Microbiol.">
        <title>The Global Catalogue of Microorganisms (GCM) 10K type strain sequencing project: providing services to taxonomists for standard genome sequencing and annotation.</title>
        <authorList>
            <consortium name="The Broad Institute Genomics Platform"/>
            <consortium name="The Broad Institute Genome Sequencing Center for Infectious Disease"/>
            <person name="Wu L."/>
            <person name="Ma J."/>
        </authorList>
    </citation>
    <scope>NUCLEOTIDE SEQUENCE [LARGE SCALE GENOMIC DNA]</scope>
    <source>
        <strain evidence="3">JCM 4816</strain>
    </source>
</reference>
<protein>
    <submittedName>
        <fullName evidence="2">Uncharacterized protein</fullName>
    </submittedName>
</protein>
<evidence type="ECO:0000256" key="1">
    <source>
        <dbReference type="SAM" id="MobiDB-lite"/>
    </source>
</evidence>
<organism evidence="2 3">
    <name type="scientific">Streptomyces prasinosporus</name>
    <dbReference type="NCBI Taxonomy" id="68256"/>
    <lineage>
        <taxon>Bacteria</taxon>
        <taxon>Bacillati</taxon>
        <taxon>Actinomycetota</taxon>
        <taxon>Actinomycetes</taxon>
        <taxon>Kitasatosporales</taxon>
        <taxon>Streptomycetaceae</taxon>
        <taxon>Streptomyces</taxon>
        <taxon>Streptomyces albogriseolus group</taxon>
    </lineage>
</organism>
<keyword evidence="3" id="KW-1185">Reference proteome</keyword>
<sequence length="85" mass="9270">MDTQTSSHIAFTTWHALERKGLAYRDHTAHPASLLGQRLALTGKGLAVLNHLSRASFPPSATQLWPPAPPRHYTSAPSAPNTPRH</sequence>
<dbReference type="EMBL" id="BAAAXF010000057">
    <property type="protein sequence ID" value="GAA3500721.1"/>
    <property type="molecule type" value="Genomic_DNA"/>
</dbReference>
<feature type="region of interest" description="Disordered" evidence="1">
    <location>
        <begin position="58"/>
        <end position="85"/>
    </location>
</feature>
<gene>
    <name evidence="2" type="ORF">GCM10019016_078280</name>
</gene>
<dbReference type="Proteomes" id="UP001501455">
    <property type="component" value="Unassembled WGS sequence"/>
</dbReference>
<name>A0ABP6TZA2_9ACTN</name>
<comment type="caution">
    <text evidence="2">The sequence shown here is derived from an EMBL/GenBank/DDBJ whole genome shotgun (WGS) entry which is preliminary data.</text>
</comment>